<dbReference type="Pfam" id="PF13087">
    <property type="entry name" value="AAA_12"/>
    <property type="match status" value="1"/>
</dbReference>
<feature type="compositionally biased region" description="Low complexity" evidence="6">
    <location>
        <begin position="140"/>
        <end position="174"/>
    </location>
</feature>
<keyword evidence="2" id="KW-0547">Nucleotide-binding</keyword>
<evidence type="ECO:0000259" key="8">
    <source>
        <dbReference type="Pfam" id="PF13087"/>
    </source>
</evidence>
<dbReference type="CDD" id="cd18808">
    <property type="entry name" value="SF1_C_Upf1"/>
    <property type="match status" value="1"/>
</dbReference>
<dbReference type="Gene3D" id="3.40.50.300">
    <property type="entry name" value="P-loop containing nucleotide triphosphate hydrolases"/>
    <property type="match status" value="3"/>
</dbReference>
<dbReference type="InterPro" id="IPR047187">
    <property type="entry name" value="SF1_C_Upf1"/>
</dbReference>
<evidence type="ECO:0000259" key="9">
    <source>
        <dbReference type="Pfam" id="PF18731"/>
    </source>
</evidence>
<dbReference type="Pfam" id="PF18731">
    <property type="entry name" value="HEPN_Swt1"/>
    <property type="match status" value="1"/>
</dbReference>
<accession>A0A3S4UXN4</accession>
<dbReference type="InterPro" id="IPR050534">
    <property type="entry name" value="Coronavir_polyprotein_1ab"/>
</dbReference>
<feature type="domain" description="DNA2/NAM7 helicase helicase" evidence="7">
    <location>
        <begin position="1474"/>
        <end position="1605"/>
    </location>
</feature>
<dbReference type="EMBL" id="LR134473">
    <property type="protein sequence ID" value="VEI03196.1"/>
    <property type="molecule type" value="Genomic_DNA"/>
</dbReference>
<dbReference type="InterPro" id="IPR041679">
    <property type="entry name" value="DNA2/NAM7-like_C"/>
</dbReference>
<keyword evidence="4 11" id="KW-0347">Helicase</keyword>
<dbReference type="RefSeq" id="WP_126412694.1">
    <property type="nucleotide sequence ID" value="NZ_LR134473.1"/>
</dbReference>
<dbReference type="STRING" id="1122997.GCA_000425285_02444"/>
<feature type="region of interest" description="Disordered" evidence="6">
    <location>
        <begin position="1982"/>
        <end position="2050"/>
    </location>
</feature>
<evidence type="ECO:0000259" key="7">
    <source>
        <dbReference type="Pfam" id="PF13086"/>
    </source>
</evidence>
<reference evidence="11 12" key="1">
    <citation type="submission" date="2018-12" db="EMBL/GenBank/DDBJ databases">
        <authorList>
            <consortium name="Pathogen Informatics"/>
        </authorList>
    </citation>
    <scope>NUCLEOTIDE SEQUENCE [LARGE SCALE GENOMIC DNA]</scope>
    <source>
        <strain evidence="11 12">NCTC13652</strain>
    </source>
</reference>
<comment type="similarity">
    <text evidence="1">Belongs to the DNA2/NAM7 helicase family.</text>
</comment>
<dbReference type="GO" id="GO:0005524">
    <property type="term" value="F:ATP binding"/>
    <property type="evidence" value="ECO:0007669"/>
    <property type="project" value="UniProtKB-KW"/>
</dbReference>
<dbReference type="InterPro" id="IPR025103">
    <property type="entry name" value="DUF4011"/>
</dbReference>
<feature type="region of interest" description="Disordered" evidence="6">
    <location>
        <begin position="634"/>
        <end position="660"/>
    </location>
</feature>
<feature type="compositionally biased region" description="Basic and acidic residues" evidence="6">
    <location>
        <begin position="2041"/>
        <end position="2050"/>
    </location>
</feature>
<feature type="region of interest" description="Disordered" evidence="6">
    <location>
        <begin position="140"/>
        <end position="236"/>
    </location>
</feature>
<evidence type="ECO:0000313" key="12">
    <source>
        <dbReference type="Proteomes" id="UP000277858"/>
    </source>
</evidence>
<dbReference type="InterPro" id="IPR027417">
    <property type="entry name" value="P-loop_NTPase"/>
</dbReference>
<organism evidence="11 12">
    <name type="scientific">Acidipropionibacterium jensenii</name>
    <dbReference type="NCBI Taxonomy" id="1749"/>
    <lineage>
        <taxon>Bacteria</taxon>
        <taxon>Bacillati</taxon>
        <taxon>Actinomycetota</taxon>
        <taxon>Actinomycetes</taxon>
        <taxon>Propionibacteriales</taxon>
        <taxon>Propionibacteriaceae</taxon>
        <taxon>Acidipropionibacterium</taxon>
    </lineage>
</organism>
<keyword evidence="5" id="KW-0067">ATP-binding</keyword>
<feature type="domain" description="Restriction endonuclease type II-like" evidence="10">
    <location>
        <begin position="1878"/>
        <end position="1973"/>
    </location>
</feature>
<feature type="domain" description="DNA2/NAM7 helicase-like C-terminal" evidence="8">
    <location>
        <begin position="1629"/>
        <end position="1830"/>
    </location>
</feature>
<dbReference type="Pfam" id="PF13195">
    <property type="entry name" value="DUF4011"/>
    <property type="match status" value="1"/>
</dbReference>
<feature type="compositionally biased region" description="Low complexity" evidence="6">
    <location>
        <begin position="1982"/>
        <end position="2021"/>
    </location>
</feature>
<feature type="compositionally biased region" description="Basic and acidic residues" evidence="6">
    <location>
        <begin position="190"/>
        <end position="201"/>
    </location>
</feature>
<dbReference type="GO" id="GO:0043139">
    <property type="term" value="F:5'-3' DNA helicase activity"/>
    <property type="evidence" value="ECO:0007669"/>
    <property type="project" value="TreeGrafter"/>
</dbReference>
<dbReference type="OrthoDB" id="9757917at2"/>
<dbReference type="Pfam" id="PF13086">
    <property type="entry name" value="AAA_11"/>
    <property type="match status" value="2"/>
</dbReference>
<proteinExistence type="inferred from homology"/>
<dbReference type="GO" id="GO:0016787">
    <property type="term" value="F:hydrolase activity"/>
    <property type="evidence" value="ECO:0007669"/>
    <property type="project" value="UniProtKB-KW"/>
</dbReference>
<evidence type="ECO:0000256" key="4">
    <source>
        <dbReference type="ARBA" id="ARBA00022806"/>
    </source>
</evidence>
<keyword evidence="3" id="KW-0378">Hydrolase</keyword>
<dbReference type="InterPro" id="IPR041677">
    <property type="entry name" value="DNA2/NAM7_AAA_11"/>
</dbReference>
<dbReference type="PANTHER" id="PTHR43788">
    <property type="entry name" value="DNA2/NAM7 HELICASE FAMILY MEMBER"/>
    <property type="match status" value="1"/>
</dbReference>
<evidence type="ECO:0000256" key="3">
    <source>
        <dbReference type="ARBA" id="ARBA00022801"/>
    </source>
</evidence>
<feature type="compositionally biased region" description="Low complexity" evidence="6">
    <location>
        <begin position="219"/>
        <end position="236"/>
    </location>
</feature>
<protein>
    <submittedName>
        <fullName evidence="11">Putative DNA helicase</fullName>
    </submittedName>
</protein>
<evidence type="ECO:0000256" key="2">
    <source>
        <dbReference type="ARBA" id="ARBA00022741"/>
    </source>
</evidence>
<evidence type="ECO:0000259" key="10">
    <source>
        <dbReference type="Pfam" id="PF18741"/>
    </source>
</evidence>
<sequence>MELDSSDYLRRALFDTLPGYLEGYVRRRLTETYGPDWNLPAQTGKSSQDPAAALSDLSTQIWILTHLGPDRTPILRTEPAFRSCLHEVRQARNAVAHGAELDRYQTLAALGSVRAVLKEIGASAGVDEVTAFYDAVAQSSWSTADTTSDSTTASDTTTTTSTNDPSPATAEVPSPSTPPAPPAPVVDATPARRADDKEDPTPPHAAGQADSTARRAPRHAMPAADEPPSEPSSPLDAVRLDIDFASTVSYAQAVAGLLTPITVQLSLADDPTTSSIAATGDSTSAVPAVGELDTERQESTPEEPTATVHRVAEPITEVHQDRLTGLRVTVTIDSEDADLVEPWHFGVDILTDAVQRSNAIRLNRSELLQMTAQALTTVRIRLETDDDVREVTVDGPTVLAARQWRFRDSPGSTARTLATFVQPQQTELPALLRQTADHLRAATGSASLNGYQASAERVDATVQALCDALIDKDIAYSAPPTNWSDEGQRIRTAEEVLDGRLATCLDTTILMASALEFIDLQPIILVLDGHAFLGYWKSDQHGPESLAASGPSLINQVDRGEIGLIETTVLTNADKVRLADLHQKAREEMRPDGSAVLFAVSVHEARERGVAALPARGHDESGQVVEASYQPASRPIFAPEPDRRPSIPRAPRRPKAPAQVEKWKRQLLDLSLRNRLINCPESAFRRHSTVRLAVPSEMVGALEDLISDGTQLSLGCRDEQTPIDDQTFLSAQLLERHGVTTDLTEDSYDSALQKIAADARTLIEETGSNNLFLTIGSLVWRSADRDLRSPLILIPVKLHRKSRKSPYSLCLDQTGSSTPNFSLLERLSVDIGLQIPGLEDPEEDGSGIDVDGVLDAVRQALIENALDFHVEPTVCLGLFKFGGFRLWKDLEESWKEIARNPLVHHLIETPKAPFIDPNAGQVTGDLDELVSRLPIPADSSQAQVVAEALAGHTLVVEGPPGTGKSQTITNLIVRAIADGRRVLFVAEKQAALEVVTRRLRSVGVADLVLNLHDREQRPEAVREKLRHAVDLSAAPDREGIRADWDRLHSGGGRLREYRQELHDPVVADLSYYTARTRLLARGDGPVLQLEPERLSTMAVGEVEQLRGTLADLRQSLRHQDPNAIGTMPYLHDKVDPARLPALLDAVDGVRSAFKDADRGAADAVRTGSADQLQLLGTALGEPLLTSTAVAALGSPQWQQQAMNLVRGLAEFDRLTPNSLAFYRPDVFAGPLDQVRADLVDAKSALLRKVRKCEQALAPLAIYATGRPTTNDPQILLAMVDELIGLRHQVEQLVALAQKTIPVMLQHQGGRWNPLDRSSRDAARSAIQWHRDLAVLHAEPGTRPTPFQEIAESLLDAVNRRGLAGQIQRCRAAVDALAELSDNGIDVDEVLRSEPLPGDRNFRLQELGTRNEISGHLSLYRRHGLNRAITQMLRHEIHPADVESSFDRGLATAALSEAERRASFDRFSPAEQTDTIGDYLRSTESARRELPQLLIEQTLRKHQPFLDQSGERFAGLRSEINRNRGRGRTIRSLFTDYGDLISHITPCVLVSPDSVARFIPAQQSNFDLVVFDEASQITVASAVGAMGRGHAVVVCGDSHQMPPTSFAQLVRDDEFSDEELADEESILGECAAAQVPRHWLSWHYRSQVESLIAFSNEHYYDHKLSSFPSPLPDGRDNGPAGFGILSHRVNGQFIHSSHPGRPKGLLRTNPIEADAIVADIQHRFEVSPDVSPSIGVVTFNVQQRDLIETKLRDLDNPRITASVDALDGLFIKNLENVQGDERDSILFSVAFSPDEDGNVPLNFGPLNRPGGERRLNVAITRARRQVVMFCSFEPSQLHTDRSRSTGLRHLKEYLELAMNGTGSAELARPMRSTDRHTADIAEALRAAGVCVQTDVGMSDFKIDLALSRADDPDVPLVAVLLDGPSWNGRKTVYDRDLLPTTVLAKMMGWPDVQRVWMPEWLHDRQNVIERLVSAVRSAEPASAESAIADAPASEPAAPATPVGPTVEPEQAAGGATAPASSPDLPGTATRTRPDESDSVEEAGARPEEEHLPAMARIAASSSSDVDHRPATGDRLTEVAEYQPWTEHQFGEREVLEAAAVDPEARDLVHRAVQEICAAEFPIRQGRLRSLVGKAFGFHRVQRSRIDQIDGLLRSSSCDFDDDGFVWAHGTGPQTMTGYRLNSLAKDGIGIEDLPPVEVANLVRAVRNRSDPSTTREDLVRAALTELGGRRLTQLIRNVIEQAIDSSGIVD</sequence>
<dbReference type="Proteomes" id="UP000277858">
    <property type="component" value="Chromosome"/>
</dbReference>
<dbReference type="Pfam" id="PF18741">
    <property type="entry name" value="MTES_1575"/>
    <property type="match status" value="1"/>
</dbReference>
<evidence type="ECO:0000256" key="6">
    <source>
        <dbReference type="SAM" id="MobiDB-lite"/>
    </source>
</evidence>
<dbReference type="PANTHER" id="PTHR43788:SF8">
    <property type="entry name" value="DNA-BINDING PROTEIN SMUBP-2"/>
    <property type="match status" value="1"/>
</dbReference>
<evidence type="ECO:0000256" key="1">
    <source>
        <dbReference type="ARBA" id="ARBA00007913"/>
    </source>
</evidence>
<dbReference type="InterPro" id="IPR049468">
    <property type="entry name" value="Restrct_endonuc-II-like_dom"/>
</dbReference>
<dbReference type="SUPFAM" id="SSF52540">
    <property type="entry name" value="P-loop containing nucleoside triphosphate hydrolases"/>
    <property type="match status" value="1"/>
</dbReference>
<name>A0A3S4UXN4_9ACTN</name>
<feature type="domain" description="Swt1-like HEPN" evidence="9">
    <location>
        <begin position="14"/>
        <end position="121"/>
    </location>
</feature>
<evidence type="ECO:0000313" key="11">
    <source>
        <dbReference type="EMBL" id="VEI03196.1"/>
    </source>
</evidence>
<gene>
    <name evidence="11" type="ORF">NCTC13652_01395</name>
</gene>
<keyword evidence="12" id="KW-1185">Reference proteome</keyword>
<evidence type="ECO:0000256" key="5">
    <source>
        <dbReference type="ARBA" id="ARBA00022840"/>
    </source>
</evidence>
<feature type="compositionally biased region" description="Pro residues" evidence="6">
    <location>
        <begin position="175"/>
        <end position="184"/>
    </location>
</feature>
<feature type="domain" description="DNA2/NAM7 helicase helicase" evidence="7">
    <location>
        <begin position="938"/>
        <end position="1009"/>
    </location>
</feature>
<dbReference type="InterPro" id="IPR041650">
    <property type="entry name" value="HEPN_Swt1"/>
</dbReference>